<evidence type="ECO:0000256" key="2">
    <source>
        <dbReference type="ARBA" id="ARBA00022737"/>
    </source>
</evidence>
<proteinExistence type="predicted"/>
<dbReference type="InterPro" id="IPR003644">
    <property type="entry name" value="Calx_beta"/>
</dbReference>
<evidence type="ECO:0000259" key="5">
    <source>
        <dbReference type="SMART" id="SM00237"/>
    </source>
</evidence>
<keyword evidence="2" id="KW-0677">Repeat</keyword>
<dbReference type="PANTHER" id="PTHR11878:SF6">
    <property type="entry name" value="SODIUM_CALCIUM EXCHANGER 1"/>
    <property type="match status" value="1"/>
</dbReference>
<evidence type="ECO:0000256" key="3">
    <source>
        <dbReference type="ARBA" id="ARBA00022837"/>
    </source>
</evidence>
<sequence length="242" mass="26095">MTGAGNILKKHAADQARKAVSMHEVRSDAGDNDPISKIFFEPGSYQCLENCGTVAVNVVRRGGDLAKTVSVEYRTEDGTANAGSDYEFTEGVVVFKPGETMKEIRVGIIDDDIFEEDENFLIHLSNVKVLTSEGEEPEENESANHVDSVACIGIPSTATVTIFDDDHAGIFTFEEPVCHVSESVGTMEVKVLRTSGARGVVMLPYKTVEGTARGSGEDFEDTHGLSESILISPPFIFAQSAQ</sequence>
<dbReference type="PANTHER" id="PTHR11878">
    <property type="entry name" value="SODIUM/CALCIUM EXCHANGER"/>
    <property type="match status" value="1"/>
</dbReference>
<name>A0ABV0S650_9TELE</name>
<dbReference type="Pfam" id="PF03160">
    <property type="entry name" value="Calx-beta"/>
    <property type="match status" value="1"/>
</dbReference>
<dbReference type="InterPro" id="IPR051171">
    <property type="entry name" value="CaCA"/>
</dbReference>
<feature type="domain" description="Calx-beta" evidence="5">
    <location>
        <begin position="158"/>
        <end position="232"/>
    </location>
</feature>
<dbReference type="EMBL" id="JAHRIN010068233">
    <property type="protein sequence ID" value="MEQ2215367.1"/>
    <property type="molecule type" value="Genomic_DNA"/>
</dbReference>
<evidence type="ECO:0000313" key="6">
    <source>
        <dbReference type="EMBL" id="MEQ2215367.1"/>
    </source>
</evidence>
<reference evidence="6 7" key="1">
    <citation type="submission" date="2021-06" db="EMBL/GenBank/DDBJ databases">
        <authorList>
            <person name="Palmer J.M."/>
        </authorList>
    </citation>
    <scope>NUCLEOTIDE SEQUENCE [LARGE SCALE GENOMIC DNA]</scope>
    <source>
        <strain evidence="6 7">XC_2019</strain>
        <tissue evidence="6">Muscle</tissue>
    </source>
</reference>
<evidence type="ECO:0000256" key="1">
    <source>
        <dbReference type="ARBA" id="ARBA00022729"/>
    </source>
</evidence>
<keyword evidence="1" id="KW-0732">Signal</keyword>
<dbReference type="SMART" id="SM00237">
    <property type="entry name" value="Calx_beta"/>
    <property type="match status" value="2"/>
</dbReference>
<organism evidence="6 7">
    <name type="scientific">Xenoophorus captivus</name>
    <dbReference type="NCBI Taxonomy" id="1517983"/>
    <lineage>
        <taxon>Eukaryota</taxon>
        <taxon>Metazoa</taxon>
        <taxon>Chordata</taxon>
        <taxon>Craniata</taxon>
        <taxon>Vertebrata</taxon>
        <taxon>Euteleostomi</taxon>
        <taxon>Actinopterygii</taxon>
        <taxon>Neopterygii</taxon>
        <taxon>Teleostei</taxon>
        <taxon>Neoteleostei</taxon>
        <taxon>Acanthomorphata</taxon>
        <taxon>Ovalentaria</taxon>
        <taxon>Atherinomorphae</taxon>
        <taxon>Cyprinodontiformes</taxon>
        <taxon>Goodeidae</taxon>
        <taxon>Xenoophorus</taxon>
    </lineage>
</organism>
<dbReference type="SUPFAM" id="SSF141072">
    <property type="entry name" value="CalX-like"/>
    <property type="match status" value="2"/>
</dbReference>
<feature type="domain" description="Calx-beta" evidence="5">
    <location>
        <begin position="25"/>
        <end position="125"/>
    </location>
</feature>
<evidence type="ECO:0000313" key="7">
    <source>
        <dbReference type="Proteomes" id="UP001434883"/>
    </source>
</evidence>
<keyword evidence="4" id="KW-0813">Transport</keyword>
<gene>
    <name evidence="6" type="primary">SLC8A1_2</name>
    <name evidence="6" type="ORF">XENOCAPTIV_000183</name>
</gene>
<comment type="caution">
    <text evidence="6">The sequence shown here is derived from an EMBL/GenBank/DDBJ whole genome shotgun (WGS) entry which is preliminary data.</text>
</comment>
<keyword evidence="7" id="KW-1185">Reference proteome</keyword>
<dbReference type="Gene3D" id="2.60.40.2030">
    <property type="match status" value="2"/>
</dbReference>
<keyword evidence="3" id="KW-0106">Calcium</keyword>
<accession>A0ABV0S650</accession>
<dbReference type="Proteomes" id="UP001434883">
    <property type="component" value="Unassembled WGS sequence"/>
</dbReference>
<evidence type="ECO:0000256" key="4">
    <source>
        <dbReference type="ARBA" id="ARBA00023065"/>
    </source>
</evidence>
<protein>
    <submittedName>
        <fullName evidence="6">Sodium/calcium exchanger 1</fullName>
    </submittedName>
</protein>
<dbReference type="InterPro" id="IPR038081">
    <property type="entry name" value="CalX-like_sf"/>
</dbReference>
<keyword evidence="4" id="KW-0406">Ion transport</keyword>